<evidence type="ECO:0000256" key="7">
    <source>
        <dbReference type="ARBA" id="ARBA00022553"/>
    </source>
</evidence>
<dbReference type="PROSITE" id="PS00134">
    <property type="entry name" value="TRYPSIN_HIS"/>
    <property type="match status" value="1"/>
</dbReference>
<dbReference type="GO" id="GO:0005615">
    <property type="term" value="C:extracellular space"/>
    <property type="evidence" value="ECO:0000318"/>
    <property type="project" value="GO_Central"/>
</dbReference>
<dbReference type="SMART" id="SM00020">
    <property type="entry name" value="Tryp_SPc"/>
    <property type="match status" value="1"/>
</dbReference>
<evidence type="ECO:0000256" key="19">
    <source>
        <dbReference type="ARBA" id="ARBA00023281"/>
    </source>
</evidence>
<dbReference type="GO" id="GO:0010812">
    <property type="term" value="P:negative regulation of cell-substrate adhesion"/>
    <property type="evidence" value="ECO:0007669"/>
    <property type="project" value="Ensembl"/>
</dbReference>
<evidence type="ECO:0000256" key="13">
    <source>
        <dbReference type="ARBA" id="ARBA00022801"/>
    </source>
</evidence>
<dbReference type="EMBL" id="CABD030048809">
    <property type="status" value="NOT_ANNOTATED_CDS"/>
    <property type="molecule type" value="Genomic_DNA"/>
</dbReference>
<dbReference type="Gene3D" id="3.50.4.10">
    <property type="entry name" value="Hepatocyte Growth Factor"/>
    <property type="match status" value="1"/>
</dbReference>
<evidence type="ECO:0000256" key="12">
    <source>
        <dbReference type="ARBA" id="ARBA00022737"/>
    </source>
</evidence>
<dbReference type="GO" id="GO:0042730">
    <property type="term" value="P:fibrinolysis"/>
    <property type="evidence" value="ECO:0007669"/>
    <property type="project" value="UniProtKB-KW"/>
</dbReference>
<evidence type="ECO:0000256" key="21">
    <source>
        <dbReference type="PIRNR" id="PIRNR001152"/>
    </source>
</evidence>
<keyword evidence="19" id="KW-0280">Fibrinolysis</keyword>
<dbReference type="SUPFAM" id="SSF57440">
    <property type="entry name" value="Kringle-like"/>
    <property type="match status" value="4"/>
</dbReference>
<dbReference type="PIRSF" id="PIRSF001152">
    <property type="entry name" value="HGF_MST1"/>
    <property type="match status" value="1"/>
</dbReference>
<dbReference type="GO" id="GO:0051918">
    <property type="term" value="P:negative regulation of fibrinolysis"/>
    <property type="evidence" value="ECO:0007669"/>
    <property type="project" value="Ensembl"/>
</dbReference>
<gene>
    <name evidence="29" type="primary">PLG</name>
</gene>
<dbReference type="FunFam" id="2.40.20.10:FF:000004">
    <property type="entry name" value="Hepatocyte growth factor"/>
    <property type="match status" value="1"/>
</dbReference>
<dbReference type="Pfam" id="PF00024">
    <property type="entry name" value="PAN_1"/>
    <property type="match status" value="1"/>
</dbReference>
<dbReference type="Pfam" id="PF00089">
    <property type="entry name" value="Trypsin"/>
    <property type="match status" value="1"/>
</dbReference>
<sequence length="725" mass="80645">MEHREVVLLLLLFLKSGQGEPLDDYVNTQGASLFSVTKKQLGAGSIEECAAKCEEDKEFTCRAFQYHSKEQQCVIMAENRKSSIIVRMRDVVLFEKKEECMHCSGENYDGKISKTMSGLECQAWDSQSPHAHGYIPSKFPNKNLKKNYCRNPDGELRPWCFTTDPNKRWELCDIPRCTTPPPSSGPTYQCLKGTGENYRGNVAVTVSGHTCQHWSAQTPHTHNRTPENFPCKNLDENYCRNPDGKSAPWCHTTNSQVRWEYCKIPSCDSSPVSTEQLAPTAPPELTPVVQDCYHGDGQSYRGTSSTTTTGKKCQSWSSMTPHRHQKTPENYPNAGLTMNYCRNPDADKGPWCFTTDPSVRWEYCNLKKCSGTEASAVAPPPLVQLPNVETPSEEDCMFGNGKGYRGKRATTVTGTPCQDWAAQEPHRHSIFTPETNPRASLEKNYCRNPDGDAGGPWCYTTNPRKLYDYCDVPQCAAPSFDCGKPQVEPKKCPGRVVGGCVAHPHSWPWQVSLRTRLGMHFCGGTLISPEWVLTAAHCLEKSPRPSSYKVILGAHQEVNLEPHVQEIEVSRLFLEPTRTDIALLKLSSPAIITDKVIPACLPSPNYVVADRTECFITGWGETQGTFGAGRLKEAQLPVIENKVCNRYEFLNGRVKSTELCAGHLAGGTDSCQGDSGGPLVCFEKDKYILQGVTSWGLGCARPNKPGVYVRVSRFVTWIEGVMRNN</sequence>
<evidence type="ECO:0000256" key="9">
    <source>
        <dbReference type="ARBA" id="ARBA00022670"/>
    </source>
</evidence>
<dbReference type="InterPro" id="IPR033116">
    <property type="entry name" value="TRYPSIN_SER"/>
</dbReference>
<dbReference type="FunFam" id="3.50.4.10:FF:000011">
    <property type="entry name" value="Plasminogen"/>
    <property type="match status" value="1"/>
</dbReference>
<feature type="disulfide bond" evidence="22">
    <location>
        <begin position="100"/>
        <end position="177"/>
    </location>
</feature>
<dbReference type="FunFam" id="2.40.10.10:FF:000003">
    <property type="entry name" value="Transmembrane serine protease 3"/>
    <property type="match status" value="1"/>
</dbReference>
<dbReference type="Bgee" id="ENSGGOG00000010300">
    <property type="expression patterns" value="Expressed in liver and 3 other cell types or tissues"/>
</dbReference>
<dbReference type="GO" id="GO:0051087">
    <property type="term" value="F:protein-folding chaperone binding"/>
    <property type="evidence" value="ECO:0007669"/>
    <property type="project" value="Ensembl"/>
</dbReference>
<dbReference type="GO" id="GO:0002020">
    <property type="term" value="F:protease binding"/>
    <property type="evidence" value="ECO:0007669"/>
    <property type="project" value="Ensembl"/>
</dbReference>
<feature type="disulfide bond" evidence="22">
    <location>
        <begin position="313"/>
        <end position="352"/>
    </location>
</feature>
<dbReference type="GO" id="GO:0009897">
    <property type="term" value="C:external side of plasma membrane"/>
    <property type="evidence" value="ECO:0007669"/>
    <property type="project" value="Ensembl"/>
</dbReference>
<evidence type="ECO:0000256" key="18">
    <source>
        <dbReference type="ARBA" id="ARBA00023157"/>
    </source>
</evidence>
<dbReference type="GO" id="GO:0043536">
    <property type="term" value="P:positive regulation of blood vessel endothelial cell migration"/>
    <property type="evidence" value="ECO:0007669"/>
    <property type="project" value="Ensembl"/>
</dbReference>
<dbReference type="PROSITE" id="PS50240">
    <property type="entry name" value="TRYPSIN_DOM"/>
    <property type="match status" value="1"/>
</dbReference>
<evidence type="ECO:0000256" key="23">
    <source>
        <dbReference type="RuleBase" id="RU363034"/>
    </source>
</evidence>
<evidence type="ECO:0000256" key="25">
    <source>
        <dbReference type="SAM" id="SignalP"/>
    </source>
</evidence>
<evidence type="ECO:0000313" key="30">
    <source>
        <dbReference type="Proteomes" id="UP000001519"/>
    </source>
</evidence>
<feature type="disulfide bond" evidence="22">
    <location>
        <begin position="211"/>
        <end position="250"/>
    </location>
</feature>
<evidence type="ECO:0000259" key="28">
    <source>
        <dbReference type="PROSITE" id="PS50948"/>
    </source>
</evidence>
<dbReference type="GO" id="GO:0004175">
    <property type="term" value="F:endopeptidase activity"/>
    <property type="evidence" value="ECO:0000318"/>
    <property type="project" value="GO_Central"/>
</dbReference>
<keyword evidence="30" id="KW-1185">Reference proteome</keyword>
<dbReference type="GO" id="GO:0007596">
    <property type="term" value="P:blood coagulation"/>
    <property type="evidence" value="ECO:0007669"/>
    <property type="project" value="UniProtKB-KW"/>
</dbReference>
<protein>
    <recommendedName>
        <fullName evidence="4">Plasminogen</fullName>
        <ecNumber evidence="3">3.4.21.7</ecNumber>
    </recommendedName>
</protein>
<reference evidence="29" key="3">
    <citation type="submission" date="2025-08" db="UniProtKB">
        <authorList>
            <consortium name="Ensembl"/>
        </authorList>
    </citation>
    <scope>IDENTIFICATION</scope>
</reference>
<feature type="domain" description="Kringle" evidence="26">
    <location>
        <begin position="291"/>
        <end position="369"/>
    </location>
</feature>
<keyword evidence="12" id="KW-0677">Repeat</keyword>
<dbReference type="PROSITE" id="PS00021">
    <property type="entry name" value="KRINGLE_1"/>
    <property type="match status" value="4"/>
</dbReference>
<proteinExistence type="inferred from homology"/>
<dbReference type="InterPro" id="IPR018056">
    <property type="entry name" value="Kringle_CS"/>
</dbReference>
<keyword evidence="6 21" id="KW-0721">Serine protease homolog</keyword>
<evidence type="ECO:0000256" key="22">
    <source>
        <dbReference type="PROSITE-ProRule" id="PRU00121"/>
    </source>
</evidence>
<dbReference type="GO" id="GO:0006508">
    <property type="term" value="P:proteolysis"/>
    <property type="evidence" value="ECO:0000318"/>
    <property type="project" value="GO_Central"/>
</dbReference>
<dbReference type="Ensembl" id="ENSGGOT00000030387.2">
    <property type="protein sequence ID" value="ENSGGOP00000017467.2"/>
    <property type="gene ID" value="ENSGGOG00000010300.3"/>
</dbReference>
<feature type="domain" description="Kringle" evidence="26">
    <location>
        <begin position="99"/>
        <end position="177"/>
    </location>
</feature>
<dbReference type="InParanoid" id="G3RNU9"/>
<evidence type="ECO:0000313" key="29">
    <source>
        <dbReference type="Ensembl" id="ENSGGOP00000017467.2"/>
    </source>
</evidence>
<dbReference type="STRING" id="9593.ENSGGOP00000017467"/>
<dbReference type="PRINTS" id="PR00722">
    <property type="entry name" value="CHYMOTRYPSIN"/>
</dbReference>
<evidence type="ECO:0000256" key="4">
    <source>
        <dbReference type="ARBA" id="ARBA00020043"/>
    </source>
</evidence>
<dbReference type="GeneTree" id="ENSGT00940000155208"/>
<dbReference type="PROSITE" id="PS00135">
    <property type="entry name" value="TRYPSIN_SER"/>
    <property type="match status" value="1"/>
</dbReference>
<dbReference type="EMBL" id="CABD030048808">
    <property type="status" value="NOT_ANNOTATED_CDS"/>
    <property type="molecule type" value="Genomic_DNA"/>
</dbReference>
<dbReference type="OMA" id="TKNGVAC"/>
<dbReference type="FunFam" id="2.40.20.10:FF:000005">
    <property type="entry name" value="Plasminogen"/>
    <property type="match status" value="1"/>
</dbReference>
<evidence type="ECO:0000259" key="26">
    <source>
        <dbReference type="PROSITE" id="PS50070"/>
    </source>
</evidence>
<evidence type="ECO:0000256" key="16">
    <source>
        <dbReference type="ARBA" id="ARBA00023145"/>
    </source>
</evidence>
<dbReference type="GO" id="GO:0051919">
    <property type="term" value="P:positive regulation of fibrinolysis"/>
    <property type="evidence" value="ECO:0007669"/>
    <property type="project" value="Ensembl"/>
</dbReference>
<comment type="catalytic activity">
    <reaction evidence="1">
        <text>Preferential cleavage: Lys-|-Xaa &gt; Arg-|-Xaa, higher selectivity than trypsin. Converts fibrin into soluble products.</text>
        <dbReference type="EC" id="3.4.21.7"/>
    </reaction>
</comment>
<reference evidence="29 30" key="2">
    <citation type="journal article" date="2012" name="Nature">
        <title>Insights into hominid evolution from the gorilla genome sequence.</title>
        <authorList>
            <person name="Scally A."/>
            <person name="Dutheil J.Y."/>
            <person name="Hillier L.W."/>
            <person name="Jordan G.E."/>
            <person name="Goodhead I."/>
            <person name="Herrero J."/>
            <person name="Hobolth A."/>
            <person name="Lappalainen T."/>
            <person name="Mailund T."/>
            <person name="Marques-Bonet T."/>
            <person name="McCarthy S."/>
            <person name="Montgomery S.H."/>
            <person name="Schwalie P.C."/>
            <person name="Tang Y.A."/>
            <person name="Ward M.C."/>
            <person name="Xue Y."/>
            <person name="Yngvadottir B."/>
            <person name="Alkan C."/>
            <person name="Andersen L.N."/>
            <person name="Ayub Q."/>
            <person name="Ball E.V."/>
            <person name="Beal K."/>
            <person name="Bradley B.J."/>
            <person name="Chen Y."/>
            <person name="Clee C.M."/>
            <person name="Fitzgerald S."/>
            <person name="Graves T.A."/>
            <person name="Gu Y."/>
            <person name="Heath P."/>
            <person name="Heger A."/>
            <person name="Karakoc E."/>
            <person name="Kolb-Kokocinski A."/>
            <person name="Laird G.K."/>
            <person name="Lunter G."/>
            <person name="Meader S."/>
            <person name="Mort M."/>
            <person name="Mullikin J.C."/>
            <person name="Munch K."/>
            <person name="O'Connor T.D."/>
            <person name="Phillips A.D."/>
            <person name="Prado-Martinez J."/>
            <person name="Rogers A.S."/>
            <person name="Sajjadian S."/>
            <person name="Schmidt D."/>
            <person name="Shaw K."/>
            <person name="Simpson J.T."/>
            <person name="Stenson P.D."/>
            <person name="Turner D.J."/>
            <person name="Vigilant L."/>
            <person name="Vilella A.J."/>
            <person name="Whitener W."/>
            <person name="Zhu B."/>
            <person name="Cooper D.N."/>
            <person name="de Jong P."/>
            <person name="Dermitzakis E.T."/>
            <person name="Eichler E.E."/>
            <person name="Flicek P."/>
            <person name="Goldman N."/>
            <person name="Mundy N.I."/>
            <person name="Ning Z."/>
            <person name="Odom D.T."/>
            <person name="Ponting C.P."/>
            <person name="Quail M.A."/>
            <person name="Ryder O.A."/>
            <person name="Searle S.M."/>
            <person name="Warren W.C."/>
            <person name="Wilson R.K."/>
            <person name="Schierup M.H."/>
            <person name="Rogers J."/>
            <person name="Tyler-Smith C."/>
            <person name="Durbin R."/>
        </authorList>
    </citation>
    <scope>NUCLEOTIDE SEQUENCE [LARGE SCALE GENOMIC DNA]</scope>
</reference>
<dbReference type="GO" id="GO:0022617">
    <property type="term" value="P:extracellular matrix disassembly"/>
    <property type="evidence" value="ECO:0007669"/>
    <property type="project" value="Ensembl"/>
</dbReference>
<keyword evidence="13 23" id="KW-0378">Hydrolase</keyword>
<keyword evidence="8 22" id="KW-0420">Kringle</keyword>
<evidence type="ECO:0000256" key="1">
    <source>
        <dbReference type="ARBA" id="ARBA00000717"/>
    </source>
</evidence>
<dbReference type="PANTHER" id="PTHR24261">
    <property type="entry name" value="PLASMINOGEN-RELATED"/>
    <property type="match status" value="1"/>
</dbReference>
<dbReference type="GO" id="GO:0004252">
    <property type="term" value="F:serine-type endopeptidase activity"/>
    <property type="evidence" value="ECO:0007669"/>
    <property type="project" value="UniProtKB-EC"/>
</dbReference>
<dbReference type="GO" id="GO:0019904">
    <property type="term" value="F:protein domain specific binding"/>
    <property type="evidence" value="ECO:0007669"/>
    <property type="project" value="Ensembl"/>
</dbReference>
<comment type="subcellular location">
    <subcellularLocation>
        <location evidence="2">Secreted</location>
    </subcellularLocation>
</comment>
<keyword evidence="9 23" id="KW-0645">Protease</keyword>
<feature type="disulfide bond" evidence="22">
    <location>
        <begin position="149"/>
        <end position="172"/>
    </location>
</feature>
<comment type="similarity">
    <text evidence="21">Belongs to the peptidase S1 family. Plasminogen subfamily.</text>
</comment>
<comment type="caution">
    <text evidence="22">Lacks conserved residue(s) required for the propagation of feature annotation.</text>
</comment>
<accession>G3RNU9</accession>
<dbReference type="CDD" id="cd00108">
    <property type="entry name" value="KR"/>
    <property type="match status" value="4"/>
</dbReference>
<dbReference type="FunFam" id="2.40.20.10:FF:000014">
    <property type="entry name" value="Plasminogen"/>
    <property type="match status" value="1"/>
</dbReference>
<evidence type="ECO:0000256" key="24">
    <source>
        <dbReference type="SAM" id="MobiDB-lite"/>
    </source>
</evidence>
<dbReference type="PROSITE" id="PS50948">
    <property type="entry name" value="PAN"/>
    <property type="match status" value="1"/>
</dbReference>
<dbReference type="InterPro" id="IPR001314">
    <property type="entry name" value="Peptidase_S1A"/>
</dbReference>
<dbReference type="GO" id="GO:0034185">
    <property type="term" value="F:apolipoprotein binding"/>
    <property type="evidence" value="ECO:0007669"/>
    <property type="project" value="Ensembl"/>
</dbReference>
<feature type="domain" description="Kringle" evidence="26">
    <location>
        <begin position="395"/>
        <end position="475"/>
    </location>
</feature>
<dbReference type="GO" id="GO:1990405">
    <property type="term" value="F:protein antigen binding"/>
    <property type="evidence" value="ECO:0007669"/>
    <property type="project" value="Ensembl"/>
</dbReference>
<dbReference type="InterPro" id="IPR001254">
    <property type="entry name" value="Trypsin_dom"/>
</dbReference>
<feature type="disulfide bond" evidence="22">
    <location>
        <begin position="292"/>
        <end position="369"/>
    </location>
</feature>
<dbReference type="InterPro" id="IPR043504">
    <property type="entry name" value="Peptidase_S1_PA_chymotrypsin"/>
</dbReference>
<dbReference type="SUPFAM" id="SSF50494">
    <property type="entry name" value="Trypsin-like serine proteases"/>
    <property type="match status" value="1"/>
</dbReference>
<keyword evidence="17" id="KW-0797">Tissue remodeling</keyword>
<dbReference type="InterPro" id="IPR018114">
    <property type="entry name" value="TRYPSIN_HIS"/>
</dbReference>
<reference evidence="29" key="4">
    <citation type="submission" date="2025-09" db="UniProtKB">
        <authorList>
            <consortium name="Ensembl"/>
        </authorList>
    </citation>
    <scope>IDENTIFICATION</scope>
</reference>
<keyword evidence="16" id="KW-0865">Zymogen</keyword>
<evidence type="ECO:0000256" key="20">
    <source>
        <dbReference type="ARBA" id="ARBA00093290"/>
    </source>
</evidence>
<keyword evidence="18 22" id="KW-1015">Disulfide bond</keyword>
<dbReference type="PANTHER" id="PTHR24261:SF2">
    <property type="entry name" value="LIPOPROTEIN(A)"/>
    <property type="match status" value="1"/>
</dbReference>
<dbReference type="Pfam" id="PF00051">
    <property type="entry name" value="Kringle"/>
    <property type="match status" value="4"/>
</dbReference>
<comment type="function">
    <text evidence="20">Plasmin dissolves the fibrin of blood clots and acts as a proteolytic factor in a variety of other processes including embryonic development, tissue remodeling, tumor invasion, and inflammation. In ovulation, weakens the walls of the Graafian follicle. It activates the urokinase-type plasminogen activator, collagenases and several complement zymogens, such as C1, C4 and C5. Cleavage of fibronectin and laminin leads to cell detachment and apoptosis. Also cleaves fibrin, thrombospondin and von Willebrand factor. Its role in tissue remodeling and tumor invasion may be modulated by CSPG4. Binds to cells.</text>
</comment>
<feature type="disulfide bond" evidence="22">
    <location>
        <begin position="239"/>
        <end position="262"/>
    </location>
</feature>
<evidence type="ECO:0000256" key="3">
    <source>
        <dbReference type="ARBA" id="ARBA00012184"/>
    </source>
</evidence>
<keyword evidence="15" id="KW-0094">Blood coagulation</keyword>
<dbReference type="FunCoup" id="G3RNU9">
    <property type="interactions" value="542"/>
</dbReference>
<dbReference type="GO" id="GO:0019900">
    <property type="term" value="F:kinase binding"/>
    <property type="evidence" value="ECO:0007669"/>
    <property type="project" value="Ensembl"/>
</dbReference>
<dbReference type="AlphaFoldDB" id="G3RNU9"/>
<dbReference type="InterPro" id="IPR038178">
    <property type="entry name" value="Kringle_sf"/>
</dbReference>
<dbReference type="InterPro" id="IPR013806">
    <property type="entry name" value="Kringle-like"/>
</dbReference>
<feature type="disulfide bond" evidence="22">
    <location>
        <begin position="121"/>
        <end position="160"/>
    </location>
</feature>
<feature type="domain" description="Apple" evidence="28">
    <location>
        <begin position="16"/>
        <end position="100"/>
    </location>
</feature>
<dbReference type="InterPro" id="IPR050759">
    <property type="entry name" value="Serine_protease_kringle"/>
</dbReference>
<evidence type="ECO:0000256" key="2">
    <source>
        <dbReference type="ARBA" id="ARBA00004613"/>
    </source>
</evidence>
<dbReference type="Proteomes" id="UP000001519">
    <property type="component" value="Chromosome 6"/>
</dbReference>
<dbReference type="Gene3D" id="2.40.10.10">
    <property type="entry name" value="Trypsin-like serine proteases"/>
    <property type="match status" value="1"/>
</dbReference>
<feature type="disulfide bond" evidence="22">
    <location>
        <begin position="341"/>
        <end position="364"/>
    </location>
</feature>
<keyword evidence="10" id="KW-0356">Hemostasis</keyword>
<dbReference type="SMART" id="SM00473">
    <property type="entry name" value="PAN_AP"/>
    <property type="match status" value="1"/>
</dbReference>
<dbReference type="SMART" id="SM00130">
    <property type="entry name" value="KR"/>
    <property type="match status" value="4"/>
</dbReference>
<feature type="chain" id="PRO_5014164602" description="Plasminogen" evidence="25">
    <location>
        <begin position="20"/>
        <end position="725"/>
    </location>
</feature>
<feature type="disulfide bond" evidence="22">
    <location>
        <begin position="190"/>
        <end position="267"/>
    </location>
</feature>
<organism evidence="29 30">
    <name type="scientific">Gorilla gorilla gorilla</name>
    <name type="common">Western lowland gorilla</name>
    <dbReference type="NCBI Taxonomy" id="9595"/>
    <lineage>
        <taxon>Eukaryota</taxon>
        <taxon>Metazoa</taxon>
        <taxon>Chordata</taxon>
        <taxon>Craniata</taxon>
        <taxon>Vertebrata</taxon>
        <taxon>Euteleostomi</taxon>
        <taxon>Mammalia</taxon>
        <taxon>Eutheria</taxon>
        <taxon>Euarchontoglires</taxon>
        <taxon>Primates</taxon>
        <taxon>Haplorrhini</taxon>
        <taxon>Catarrhini</taxon>
        <taxon>Hominidae</taxon>
        <taxon>Gorilla</taxon>
    </lineage>
</organism>
<dbReference type="FunFam" id="2.40.20.10:FF:000011">
    <property type="entry name" value="Plasminogen"/>
    <property type="match status" value="1"/>
</dbReference>
<keyword evidence="5" id="KW-0964">Secreted</keyword>
<dbReference type="CDD" id="cd01099">
    <property type="entry name" value="PAN_AP_HGF"/>
    <property type="match status" value="1"/>
</dbReference>
<dbReference type="Gene3D" id="2.40.20.10">
    <property type="entry name" value="Plasminogen Kringle 4"/>
    <property type="match status" value="4"/>
</dbReference>
<dbReference type="GO" id="GO:0005102">
    <property type="term" value="F:signaling receptor binding"/>
    <property type="evidence" value="ECO:0000318"/>
    <property type="project" value="GO_Central"/>
</dbReference>
<feature type="domain" description="Kringle" evidence="26">
    <location>
        <begin position="189"/>
        <end position="267"/>
    </location>
</feature>
<dbReference type="EC" id="3.4.21.7" evidence="3"/>
<keyword evidence="14 23" id="KW-0720">Serine protease</keyword>
<evidence type="ECO:0000256" key="6">
    <source>
        <dbReference type="ARBA" id="ARBA00022542"/>
    </source>
</evidence>
<evidence type="ECO:0000256" key="8">
    <source>
        <dbReference type="ARBA" id="ARBA00022572"/>
    </source>
</evidence>
<reference evidence="30" key="1">
    <citation type="submission" date="2011-05" db="EMBL/GenBank/DDBJ databases">
        <title>Insights into the evolution of the great apes provided by the gorilla genome.</title>
        <authorList>
            <person name="Scally A."/>
        </authorList>
    </citation>
    <scope>NUCLEOTIDE SEQUENCE [LARGE SCALE GENOMIC DNA]</scope>
</reference>
<dbReference type="InterPro" id="IPR009003">
    <property type="entry name" value="Peptidase_S1_PA"/>
</dbReference>
<evidence type="ECO:0000256" key="17">
    <source>
        <dbReference type="ARBA" id="ARBA00023148"/>
    </source>
</evidence>
<evidence type="ECO:0000259" key="27">
    <source>
        <dbReference type="PROSITE" id="PS50240"/>
    </source>
</evidence>
<dbReference type="InterPro" id="IPR024174">
    <property type="entry name" value="HGF/MST1"/>
</dbReference>
<dbReference type="GO" id="GO:0051702">
    <property type="term" value="P:biological process involved in interaction with symbiont"/>
    <property type="evidence" value="ECO:0007669"/>
    <property type="project" value="Ensembl"/>
</dbReference>
<keyword evidence="11 25" id="KW-0732">Signal</keyword>
<dbReference type="PRINTS" id="PR00018">
    <property type="entry name" value="KRINGLE"/>
</dbReference>
<dbReference type="GO" id="GO:0048771">
    <property type="term" value="P:tissue remodeling"/>
    <property type="evidence" value="ECO:0007669"/>
    <property type="project" value="UniProtKB-KW"/>
</dbReference>
<feature type="region of interest" description="Disordered" evidence="24">
    <location>
        <begin position="311"/>
        <end position="331"/>
    </location>
</feature>
<evidence type="ECO:0000256" key="10">
    <source>
        <dbReference type="ARBA" id="ARBA00022696"/>
    </source>
</evidence>
<evidence type="ECO:0000256" key="5">
    <source>
        <dbReference type="ARBA" id="ARBA00022525"/>
    </source>
</evidence>
<evidence type="ECO:0000256" key="11">
    <source>
        <dbReference type="ARBA" id="ARBA00022729"/>
    </source>
</evidence>
<feature type="signal peptide" evidence="25">
    <location>
        <begin position="1"/>
        <end position="19"/>
    </location>
</feature>
<name>G3RNU9_GORGO</name>
<feature type="domain" description="Peptidase S1" evidence="27">
    <location>
        <begin position="496"/>
        <end position="723"/>
    </location>
</feature>
<dbReference type="CDD" id="cd00190">
    <property type="entry name" value="Tryp_SPc"/>
    <property type="match status" value="1"/>
</dbReference>
<dbReference type="PROSITE" id="PS50070">
    <property type="entry name" value="KRINGLE_2"/>
    <property type="match status" value="4"/>
</dbReference>
<dbReference type="HOGENOM" id="CLU_017565_0_0_1"/>
<evidence type="ECO:0000256" key="15">
    <source>
        <dbReference type="ARBA" id="ARBA00023084"/>
    </source>
</evidence>
<dbReference type="InterPro" id="IPR003609">
    <property type="entry name" value="Pan_app"/>
</dbReference>
<keyword evidence="7" id="KW-0597">Phosphoprotein</keyword>
<dbReference type="InterPro" id="IPR000001">
    <property type="entry name" value="Kringle"/>
</dbReference>
<evidence type="ECO:0000256" key="14">
    <source>
        <dbReference type="ARBA" id="ARBA00022825"/>
    </source>
</evidence>
<dbReference type="SUPFAM" id="SSF57414">
    <property type="entry name" value="Hairpin loop containing domain-like"/>
    <property type="match status" value="1"/>
</dbReference>